<dbReference type="PANTHER" id="PTHR12526">
    <property type="entry name" value="GLYCOSYLTRANSFERASE"/>
    <property type="match status" value="1"/>
</dbReference>
<dbReference type="RefSeq" id="WP_015335733.1">
    <property type="nucleotide sequence ID" value="NC_020055.1"/>
</dbReference>
<dbReference type="OrthoDB" id="9790710at2"/>
<dbReference type="CDD" id="cd03801">
    <property type="entry name" value="GT4_PimA-like"/>
    <property type="match status" value="1"/>
</dbReference>
<keyword evidence="1" id="KW-0328">Glycosyltransferase</keyword>
<protein>
    <submittedName>
        <fullName evidence="4">Glycosyl transferase group 1</fullName>
    </submittedName>
</protein>
<dbReference type="EMBL" id="FO203522">
    <property type="protein sequence ID" value="CCO23128.1"/>
    <property type="molecule type" value="Genomic_DNA"/>
</dbReference>
<evidence type="ECO:0000259" key="3">
    <source>
        <dbReference type="Pfam" id="PF00534"/>
    </source>
</evidence>
<dbReference type="InterPro" id="IPR001296">
    <property type="entry name" value="Glyco_trans_1"/>
</dbReference>
<organism evidence="4 5">
    <name type="scientific">Maridesulfovibrio hydrothermalis AM13 = DSM 14728</name>
    <dbReference type="NCBI Taxonomy" id="1121451"/>
    <lineage>
        <taxon>Bacteria</taxon>
        <taxon>Pseudomonadati</taxon>
        <taxon>Thermodesulfobacteriota</taxon>
        <taxon>Desulfovibrionia</taxon>
        <taxon>Desulfovibrionales</taxon>
        <taxon>Desulfovibrionaceae</taxon>
        <taxon>Maridesulfovibrio</taxon>
    </lineage>
</organism>
<dbReference type="SUPFAM" id="SSF53756">
    <property type="entry name" value="UDP-Glycosyltransferase/glycogen phosphorylase"/>
    <property type="match status" value="1"/>
</dbReference>
<evidence type="ECO:0000313" key="4">
    <source>
        <dbReference type="EMBL" id="CCO23128.1"/>
    </source>
</evidence>
<reference evidence="4 5" key="1">
    <citation type="submission" date="2012-10" db="EMBL/GenBank/DDBJ databases">
        <authorList>
            <person name="Genoscope - CEA"/>
        </authorList>
    </citation>
    <scope>NUCLEOTIDE SEQUENCE [LARGE SCALE GENOMIC DNA]</scope>
    <source>
        <strain evidence="5">AM13 / DSM 14728</strain>
    </source>
</reference>
<keyword evidence="2 4" id="KW-0808">Transferase</keyword>
<feature type="domain" description="Glycosyl transferase family 1" evidence="3">
    <location>
        <begin position="217"/>
        <end position="352"/>
    </location>
</feature>
<evidence type="ECO:0000313" key="5">
    <source>
        <dbReference type="Proteomes" id="UP000010808"/>
    </source>
</evidence>
<evidence type="ECO:0000256" key="2">
    <source>
        <dbReference type="ARBA" id="ARBA00022679"/>
    </source>
</evidence>
<dbReference type="KEGG" id="dhy:DESAM_20841"/>
<dbReference type="AlphaFoldDB" id="L0R8N2"/>
<dbReference type="eggNOG" id="COG0438">
    <property type="taxonomic scope" value="Bacteria"/>
</dbReference>
<dbReference type="HOGENOM" id="CLU_498501_0_0_7"/>
<dbReference type="PANTHER" id="PTHR12526:SF510">
    <property type="entry name" value="D-INOSITOL 3-PHOSPHATE GLYCOSYLTRANSFERASE"/>
    <property type="match status" value="1"/>
</dbReference>
<proteinExistence type="predicted"/>
<dbReference type="Pfam" id="PF00534">
    <property type="entry name" value="Glycos_transf_1"/>
    <property type="match status" value="1"/>
</dbReference>
<dbReference type="Gene3D" id="3.40.50.2000">
    <property type="entry name" value="Glycogen Phosphorylase B"/>
    <property type="match status" value="1"/>
</dbReference>
<dbReference type="Proteomes" id="UP000010808">
    <property type="component" value="Chromosome"/>
</dbReference>
<dbReference type="GO" id="GO:0016757">
    <property type="term" value="F:glycosyltransferase activity"/>
    <property type="evidence" value="ECO:0007669"/>
    <property type="project" value="UniProtKB-KW"/>
</dbReference>
<keyword evidence="5" id="KW-1185">Reference proteome</keyword>
<sequence length="552" mass="62165">MKTQRIWGTLDPFCEAGPILGRKVANIGFISGLFNLDPFDEYHFFISGANIREGLANFVKNNFPDLAERGKVKIMDRRELPAAISSQEYFCFHQSDCILYPPHLARVRNKFAKNIFPITGTTHSLSYNNYGSSFLNYIWKGTTLRDCIVATSTPGTEVVEKYFRHLREGFELDAENFPVPQIRKIPLGINPDPLTPPDEQQKIQSLVNLDINPADGRVNILVFGRIAHYSKMDILPLLRAMQRLFAAGMERSSVRVILAGWSDDGDDFPDTLAELAKNMGLELSIFTRPSDARKIDLYRAADIFVSISDNPQETFGLTVLEAGATGLPVIASEYDGYRDLIIDGKTGLLIETIGAEATPELDVMAPLIFDNQYHLLMSQQTAVLTPRLASALKMLINNPEIRIAMGKAGTARVHKNFIWKEVILQHIKLWEELNTIPVDIGKLRDIRHPAQVRFGETFSHYTTSSLHEETILVTSITGLAIYQGKEFPLIYSGLERILKKEIIRKTAFFARKPISSATLTVKIKSLAPELSDREAQFHILWCIKHDILEKTC</sequence>
<dbReference type="PATRIC" id="fig|1121451.3.peg.1106"/>
<accession>L0R8N2</accession>
<dbReference type="STRING" id="1121451.DESAM_20841"/>
<name>L0R8N2_9BACT</name>
<gene>
    <name evidence="4" type="ORF">DESAM_20841</name>
</gene>
<evidence type="ECO:0000256" key="1">
    <source>
        <dbReference type="ARBA" id="ARBA00022676"/>
    </source>
</evidence>